<organism evidence="1 2">
    <name type="scientific">Rotaria sordida</name>
    <dbReference type="NCBI Taxonomy" id="392033"/>
    <lineage>
        <taxon>Eukaryota</taxon>
        <taxon>Metazoa</taxon>
        <taxon>Spiralia</taxon>
        <taxon>Gnathifera</taxon>
        <taxon>Rotifera</taxon>
        <taxon>Eurotatoria</taxon>
        <taxon>Bdelloidea</taxon>
        <taxon>Philodinida</taxon>
        <taxon>Philodinidae</taxon>
        <taxon>Rotaria</taxon>
    </lineage>
</organism>
<proteinExistence type="predicted"/>
<reference evidence="1" key="1">
    <citation type="submission" date="2021-02" db="EMBL/GenBank/DDBJ databases">
        <authorList>
            <person name="Nowell W R."/>
        </authorList>
    </citation>
    <scope>NUCLEOTIDE SEQUENCE</scope>
</reference>
<feature type="non-terminal residue" evidence="1">
    <location>
        <position position="1"/>
    </location>
</feature>
<comment type="caution">
    <text evidence="1">The sequence shown here is derived from an EMBL/GenBank/DDBJ whole genome shotgun (WGS) entry which is preliminary data.</text>
</comment>
<evidence type="ECO:0000313" key="1">
    <source>
        <dbReference type="EMBL" id="CAF1443714.1"/>
    </source>
</evidence>
<dbReference type="Proteomes" id="UP000663864">
    <property type="component" value="Unassembled WGS sequence"/>
</dbReference>
<gene>
    <name evidence="1" type="ORF">ZHD862_LOCUS34942</name>
</gene>
<name>A0A815P3I9_9BILA</name>
<protein>
    <submittedName>
        <fullName evidence="1">Uncharacterized protein</fullName>
    </submittedName>
</protein>
<dbReference type="AlphaFoldDB" id="A0A815P3I9"/>
<accession>A0A815P3I9</accession>
<evidence type="ECO:0000313" key="2">
    <source>
        <dbReference type="Proteomes" id="UP000663864"/>
    </source>
</evidence>
<dbReference type="EMBL" id="CAJNOT010004743">
    <property type="protein sequence ID" value="CAF1443714.1"/>
    <property type="molecule type" value="Genomic_DNA"/>
</dbReference>
<sequence>YFQSYPLSLDDINNDIEQTQHERLNKRDFRHFLNDPTVFQQQQHFGNTRYGRSVLNK</sequence>